<comment type="caution">
    <text evidence="3">The sequence shown here is derived from an EMBL/GenBank/DDBJ whole genome shotgun (WGS) entry which is preliminary data.</text>
</comment>
<dbReference type="InterPro" id="IPR043472">
    <property type="entry name" value="Macro_dom-like"/>
</dbReference>
<keyword evidence="4" id="KW-1185">Reference proteome</keyword>
<gene>
    <name evidence="3" type="ORF">R5A26_21935</name>
</gene>
<feature type="transmembrane region" description="Helical" evidence="1">
    <location>
        <begin position="34"/>
        <end position="55"/>
    </location>
</feature>
<sequence length="354" mass="37928">MTDVPALSAAALLLTLGIGMVLRRVATAAEQRPVVLVVAWLCVALGVDLILFAFFPGQEAISGKALGFRMSGAVALFLVVWQGCFRVHKQALALDRPGELLRQSRAETVRLRDQLAAATAVRHPEQLTTTRVHRHPVAGHPDRELGIITGDLKNVDFVDVWVNSENTDMQMSRFHERSVSGLIRYEGARHDASGRVVEDCVADELAYRVAGHTPVMPGTAISTGPGKLATRNKVRRVVHVASVIGEPGNGYRQARALTRCVTNALREAERAGTPDAGSLCEPPVSIVFPLLGAGEAGADPVETARAVLTAAYEYLSSDRPRSIRAVYVLAYTDAELAACRGALEPLSGSGRTGR</sequence>
<evidence type="ECO:0000259" key="2">
    <source>
        <dbReference type="PROSITE" id="PS51154"/>
    </source>
</evidence>
<protein>
    <submittedName>
        <fullName evidence="3">Macro domain-containing protein</fullName>
    </submittedName>
</protein>
<dbReference type="Gene3D" id="3.40.220.10">
    <property type="entry name" value="Leucine Aminopeptidase, subunit E, domain 1"/>
    <property type="match status" value="1"/>
</dbReference>
<keyword evidence="1" id="KW-0812">Transmembrane</keyword>
<feature type="transmembrane region" description="Helical" evidence="1">
    <location>
        <begin position="6"/>
        <end position="22"/>
    </location>
</feature>
<dbReference type="RefSeq" id="WP_266862903.1">
    <property type="nucleotide sequence ID" value="NZ_JAPEMW010000001.1"/>
</dbReference>
<keyword evidence="1" id="KW-1133">Transmembrane helix</keyword>
<accession>A0ABU4FDF0</accession>
<dbReference type="Proteomes" id="UP001187346">
    <property type="component" value="Unassembled WGS sequence"/>
</dbReference>
<organism evidence="3 4">
    <name type="scientific">Streptomyces prunicolor</name>
    <dbReference type="NCBI Taxonomy" id="67348"/>
    <lineage>
        <taxon>Bacteria</taxon>
        <taxon>Bacillati</taxon>
        <taxon>Actinomycetota</taxon>
        <taxon>Actinomycetes</taxon>
        <taxon>Kitasatosporales</taxon>
        <taxon>Streptomycetaceae</taxon>
        <taxon>Streptomyces</taxon>
    </lineage>
</organism>
<evidence type="ECO:0000313" key="4">
    <source>
        <dbReference type="Proteomes" id="UP001187346"/>
    </source>
</evidence>
<dbReference type="EMBL" id="JAWMAJ010000070">
    <property type="protein sequence ID" value="MDV7218612.1"/>
    <property type="molecule type" value="Genomic_DNA"/>
</dbReference>
<dbReference type="SUPFAM" id="SSF52949">
    <property type="entry name" value="Macro domain-like"/>
    <property type="match status" value="1"/>
</dbReference>
<dbReference type="InterPro" id="IPR002589">
    <property type="entry name" value="Macro_dom"/>
</dbReference>
<keyword evidence="1" id="KW-0472">Membrane</keyword>
<reference evidence="3 4" key="1">
    <citation type="submission" date="2023-10" db="EMBL/GenBank/DDBJ databases">
        <title>Characterization of rhizosphere-enriched actinobacteria from wheat plants lab-grown on chernevaya soil.</title>
        <authorList>
            <person name="Tikhonova E.N."/>
            <person name="Konopkin A."/>
            <person name="Kravchenko I.K."/>
        </authorList>
    </citation>
    <scope>NUCLEOTIDE SEQUENCE [LARGE SCALE GENOMIC DNA]</scope>
    <source>
        <strain evidence="3 4">RR29</strain>
    </source>
</reference>
<feature type="transmembrane region" description="Helical" evidence="1">
    <location>
        <begin position="61"/>
        <end position="81"/>
    </location>
</feature>
<evidence type="ECO:0000256" key="1">
    <source>
        <dbReference type="SAM" id="Phobius"/>
    </source>
</evidence>
<dbReference type="PROSITE" id="PS51154">
    <property type="entry name" value="MACRO"/>
    <property type="match status" value="1"/>
</dbReference>
<dbReference type="Pfam" id="PF01661">
    <property type="entry name" value="Macro"/>
    <property type="match status" value="1"/>
</dbReference>
<name>A0ABU4FDF0_9ACTN</name>
<feature type="domain" description="Macro" evidence="2">
    <location>
        <begin position="132"/>
        <end position="347"/>
    </location>
</feature>
<proteinExistence type="predicted"/>
<evidence type="ECO:0000313" key="3">
    <source>
        <dbReference type="EMBL" id="MDV7218612.1"/>
    </source>
</evidence>